<dbReference type="GO" id="GO:0005886">
    <property type="term" value="C:plasma membrane"/>
    <property type="evidence" value="ECO:0000318"/>
    <property type="project" value="GO_Central"/>
</dbReference>
<dbReference type="InterPro" id="IPR036390">
    <property type="entry name" value="WH_DNA-bd_sf"/>
</dbReference>
<dbReference type="InterPro" id="IPR047016">
    <property type="entry name" value="RGS6/7/9/11"/>
</dbReference>
<name>A0A8I3S6V0_CANLF</name>
<feature type="region of interest" description="Disordered" evidence="7">
    <location>
        <begin position="25"/>
        <end position="65"/>
    </location>
</feature>
<evidence type="ECO:0000313" key="11">
    <source>
        <dbReference type="Proteomes" id="UP000805418"/>
    </source>
</evidence>
<dbReference type="InterPro" id="IPR047077">
    <property type="entry name" value="RGS9_RGS"/>
</dbReference>
<keyword evidence="11" id="KW-1185">Reference proteome</keyword>
<evidence type="ECO:0000256" key="1">
    <source>
        <dbReference type="ARBA" id="ARBA00004170"/>
    </source>
</evidence>
<feature type="compositionally biased region" description="Pro residues" evidence="7">
    <location>
        <begin position="105"/>
        <end position="128"/>
    </location>
</feature>
<dbReference type="GO" id="GO:0035556">
    <property type="term" value="P:intracellular signal transduction"/>
    <property type="evidence" value="ECO:0007669"/>
    <property type="project" value="InterPro"/>
</dbReference>
<dbReference type="GO" id="GO:0008277">
    <property type="term" value="P:regulation of G protein-coupled receptor signaling pathway"/>
    <property type="evidence" value="ECO:0007669"/>
    <property type="project" value="InterPro"/>
</dbReference>
<evidence type="ECO:0000313" key="10">
    <source>
        <dbReference type="Ensembl" id="ENSCAFP00845039833.1"/>
    </source>
</evidence>
<dbReference type="Reactome" id="R-CFA-6814122">
    <property type="pathway name" value="Cooperation of PDCL (PhLP1) and TRiC/CCT in G-protein beta folding"/>
</dbReference>
<dbReference type="InterPro" id="IPR047017">
    <property type="entry name" value="RGS6/7/9/11_DHEX_sf"/>
</dbReference>
<dbReference type="PRINTS" id="PR01301">
    <property type="entry name" value="RGSPROTEIN"/>
</dbReference>
<sequence length="840" mass="93121">MVKTAFSTAHQCGCFVSPLPQVTSRLSATEPPRRRPGPRGSPAAPRGPPGVGPRPLAAGGRGAARRMLMSPRRGALIGWRGPAAFPGRGEAGRGPGPAGGAPPASRLPPPASRLPPPAAAPRSGPPSSPGDAAARAGLAAAFAGGFPCCRPRASWLRLGAGSRMTIRHQGQQYRPRMAFLQKIEALVKDMQNPETGVRMQNQKVLVTSVPHAMTGSDVLQWISQRLWISNLEAQNLGNFIVKYGYIYPLQDPRNLVLKPDNSLYRFQTPYFWPTQQWPAEDTDYAIYLAKRNIKKKGILEEYEKENYNFLNKKINYKWDFVIMQAKEQYRTGKERNKADRYALDCQEKAYWLVHRCPPGMNNVLDYGLDRVTNPNEVQVNQKQTITAVRKEIMYYQQALMRSTVKSSVSLGGIVKYSEQFLSNDAIMSGCLPSNPWITDDTQFWDLNAKLVEVPTKMRVERWAFNFSELIRDPKGRQSFQYFLKKEFSGENLGFWEACEDLKYGDQSKVKEKAEEIYKLFLAPGARRWINIDGKTMDITVKGLRHPHRYVLDAAQTHIYMLMKKDSYARYLKSPIYKEMLAKAIEPQGTTKRSSGLPFMRRHLRSSLSPVILRQLEEEAKAREAANTVDITQPGQHTAPSPHLAVYTGTCVPPSPSSPFSPSCRSPRRPFPSPGRFIRRPSSAICPSPIRVALESSEPKGEASGPGACAGPADADSRGASAERPWPRPQPKAPAKARAALTFGRLLRRGCLASPVFARLSPKCPPVSHGKVQPLGDVGQQLPRQKARRVANFFQIKMDVPTQSGTCLMDSEDTGTGESGDQGIEKEVICPWESLAEGKAS</sequence>
<reference evidence="10" key="2">
    <citation type="submission" date="2025-08" db="UniProtKB">
        <authorList>
            <consortium name="Ensembl"/>
        </authorList>
    </citation>
    <scope>IDENTIFICATION</scope>
    <source>
        <strain evidence="10">Boxer</strain>
    </source>
</reference>
<evidence type="ECO:0000256" key="4">
    <source>
        <dbReference type="ARBA" id="ARBA00023136"/>
    </source>
</evidence>
<organism evidence="10 11">
    <name type="scientific">Canis lupus familiaris</name>
    <name type="common">Dog</name>
    <name type="synonym">Canis familiaris</name>
    <dbReference type="NCBI Taxonomy" id="9615"/>
    <lineage>
        <taxon>Eukaryota</taxon>
        <taxon>Metazoa</taxon>
        <taxon>Chordata</taxon>
        <taxon>Craniata</taxon>
        <taxon>Vertebrata</taxon>
        <taxon>Euteleostomi</taxon>
        <taxon>Mammalia</taxon>
        <taxon>Eutheria</taxon>
        <taxon>Laurasiatheria</taxon>
        <taxon>Carnivora</taxon>
        <taxon>Caniformia</taxon>
        <taxon>Canidae</taxon>
        <taxon>Canis</taxon>
    </lineage>
</organism>
<dbReference type="PROSITE" id="PS50132">
    <property type="entry name" value="RGS"/>
    <property type="match status" value="1"/>
</dbReference>
<keyword evidence="3" id="KW-0734">Signal transduction inhibitor</keyword>
<dbReference type="InterPro" id="IPR044926">
    <property type="entry name" value="RGS_subdomain_2"/>
</dbReference>
<dbReference type="SMART" id="SM00049">
    <property type="entry name" value="DEP"/>
    <property type="match status" value="1"/>
</dbReference>
<dbReference type="InterPro" id="IPR015898">
    <property type="entry name" value="G-protein_gamma-like_dom"/>
</dbReference>
<feature type="region of interest" description="Disordered" evidence="7">
    <location>
        <begin position="694"/>
        <end position="734"/>
    </location>
</feature>
<dbReference type="GO" id="GO:1990603">
    <property type="term" value="P:dark adaptation"/>
    <property type="evidence" value="ECO:0007669"/>
    <property type="project" value="Ensembl"/>
</dbReference>
<dbReference type="Pfam" id="PF00615">
    <property type="entry name" value="RGS"/>
    <property type="match status" value="1"/>
</dbReference>
<feature type="compositionally biased region" description="Low complexity" evidence="7">
    <location>
        <begin position="702"/>
        <end position="713"/>
    </location>
</feature>
<dbReference type="Gene3D" id="1.10.10.10">
    <property type="entry name" value="Winged helix-like DNA-binding domain superfamily/Winged helix DNA-binding domain"/>
    <property type="match status" value="1"/>
</dbReference>
<dbReference type="GO" id="GO:0098978">
    <property type="term" value="C:glutamatergic synapse"/>
    <property type="evidence" value="ECO:0007669"/>
    <property type="project" value="Ensembl"/>
</dbReference>
<dbReference type="InterPro" id="IPR000591">
    <property type="entry name" value="DEP_dom"/>
</dbReference>
<evidence type="ECO:0000256" key="5">
    <source>
        <dbReference type="ARBA" id="ARBA00023305"/>
    </source>
</evidence>
<dbReference type="PANTHER" id="PTHR45746:SF1">
    <property type="entry name" value="REGULATOR OF G-PROTEIN SIGNALING 9"/>
    <property type="match status" value="1"/>
</dbReference>
<dbReference type="Reactome" id="R-CFA-2514859">
    <property type="pathway name" value="Inactivation, recovery and regulation of the phototransduction cascade"/>
</dbReference>
<dbReference type="CDD" id="cd08739">
    <property type="entry name" value="RGS_RGS9"/>
    <property type="match status" value="1"/>
</dbReference>
<feature type="region of interest" description="Disordered" evidence="7">
    <location>
        <begin position="77"/>
        <end position="133"/>
    </location>
</feature>
<dbReference type="InterPro" id="IPR036284">
    <property type="entry name" value="GGL_sf"/>
</dbReference>
<dbReference type="Gene3D" id="4.10.260.10">
    <property type="entry name" value="Transducin (heterotrimeric G protein), gamma chain"/>
    <property type="match status" value="1"/>
</dbReference>
<feature type="domain" description="RGS" evidence="8">
    <location>
        <begin position="465"/>
        <end position="580"/>
    </location>
</feature>
<reference evidence="10" key="1">
    <citation type="submission" date="2020-03" db="EMBL/GenBank/DDBJ databases">
        <title>Long-read based genome assembly of a Labrador retriever dog.</title>
        <authorList>
            <person name="Eory L."/>
            <person name="Zhang W."/>
            <person name="Schoenebeck J."/>
        </authorList>
    </citation>
    <scope>NUCLEOTIDE SEQUENCE [LARGE SCALE GENOMIC DNA]</scope>
    <source>
        <strain evidence="10">Labrador retriever</strain>
    </source>
</reference>
<dbReference type="GO" id="GO:0009968">
    <property type="term" value="P:negative regulation of signal transduction"/>
    <property type="evidence" value="ECO:0007669"/>
    <property type="project" value="UniProtKB-KW"/>
</dbReference>
<evidence type="ECO:0000256" key="6">
    <source>
        <dbReference type="ARBA" id="ARBA00034540"/>
    </source>
</evidence>
<evidence type="ECO:0000256" key="7">
    <source>
        <dbReference type="SAM" id="MobiDB-lite"/>
    </source>
</evidence>
<dbReference type="FunCoup" id="A0A8I3S6V0">
    <property type="interactions" value="82"/>
</dbReference>
<reference evidence="10" key="3">
    <citation type="submission" date="2025-09" db="UniProtKB">
        <authorList>
            <consortium name="Ensembl"/>
        </authorList>
    </citation>
    <scope>IDENTIFICATION</scope>
    <source>
        <strain evidence="10">Boxer</strain>
    </source>
</reference>
<keyword evidence="5" id="KW-0844">Vision</keyword>
<evidence type="ECO:0000259" key="9">
    <source>
        <dbReference type="PROSITE" id="PS50186"/>
    </source>
</evidence>
<accession>A0A8I3S6V0</accession>
<dbReference type="GO" id="GO:0005737">
    <property type="term" value="C:cytoplasm"/>
    <property type="evidence" value="ECO:0000318"/>
    <property type="project" value="GO_Central"/>
</dbReference>
<feature type="domain" description="DEP" evidence="9">
    <location>
        <begin position="193"/>
        <end position="268"/>
    </location>
</feature>
<dbReference type="PANTHER" id="PTHR45746">
    <property type="entry name" value="LP21163P"/>
    <property type="match status" value="1"/>
</dbReference>
<keyword evidence="4" id="KW-0472">Membrane</keyword>
<evidence type="ECO:0000259" key="8">
    <source>
        <dbReference type="PROSITE" id="PS50132"/>
    </source>
</evidence>
<dbReference type="InterPro" id="IPR040759">
    <property type="entry name" value="RGS_DHEX"/>
</dbReference>
<dbReference type="FunFam" id="1.10.1240.60:FF:000001">
    <property type="entry name" value="Regulator of G-protein signaling 6"/>
    <property type="match status" value="1"/>
</dbReference>
<dbReference type="CDD" id="cd00068">
    <property type="entry name" value="GGL"/>
    <property type="match status" value="1"/>
</dbReference>
<evidence type="ECO:0000256" key="3">
    <source>
        <dbReference type="ARBA" id="ARBA00022700"/>
    </source>
</evidence>
<dbReference type="Pfam" id="PF00631">
    <property type="entry name" value="G-gamma"/>
    <property type="match status" value="1"/>
</dbReference>
<dbReference type="SUPFAM" id="SSF48097">
    <property type="entry name" value="Regulator of G-protein signaling, RGS"/>
    <property type="match status" value="1"/>
</dbReference>
<dbReference type="Pfam" id="PF18148">
    <property type="entry name" value="RGS_DHEX"/>
    <property type="match status" value="1"/>
</dbReference>
<dbReference type="GO" id="GO:0098839">
    <property type="term" value="C:postsynaptic density membrane"/>
    <property type="evidence" value="ECO:0007669"/>
    <property type="project" value="Ensembl"/>
</dbReference>
<dbReference type="FunFam" id="1.10.10.10:FF:000329">
    <property type="entry name" value="regulator of G-protein signaling 9 isoform X2"/>
    <property type="match status" value="1"/>
</dbReference>
<dbReference type="Ensembl" id="ENSCAFT00845050811.1">
    <property type="protein sequence ID" value="ENSCAFP00845039833.1"/>
    <property type="gene ID" value="ENSCAFG00845028708.1"/>
</dbReference>
<dbReference type="InterPro" id="IPR016137">
    <property type="entry name" value="RGS"/>
</dbReference>
<evidence type="ECO:0000256" key="2">
    <source>
        <dbReference type="ARBA" id="ARBA00022606"/>
    </source>
</evidence>
<dbReference type="SMART" id="SM01224">
    <property type="entry name" value="G_gamma"/>
    <property type="match status" value="1"/>
</dbReference>
<dbReference type="InterPro" id="IPR036388">
    <property type="entry name" value="WH-like_DNA-bd_sf"/>
</dbReference>
<dbReference type="Pfam" id="PF00610">
    <property type="entry name" value="DEP"/>
    <property type="match status" value="1"/>
</dbReference>
<dbReference type="Gene3D" id="1.10.1240.60">
    <property type="match status" value="1"/>
</dbReference>
<dbReference type="PROSITE" id="PS50186">
    <property type="entry name" value="DEP"/>
    <property type="match status" value="1"/>
</dbReference>
<dbReference type="GO" id="GO:0036367">
    <property type="term" value="P:light adaption"/>
    <property type="evidence" value="ECO:0007669"/>
    <property type="project" value="Ensembl"/>
</dbReference>
<dbReference type="OrthoDB" id="196547at2759"/>
<dbReference type="CDD" id="cd04450">
    <property type="entry name" value="DEP_RGS7-like"/>
    <property type="match status" value="1"/>
</dbReference>
<dbReference type="AlphaFoldDB" id="A0A8I3S6V0"/>
<dbReference type="FunFam" id="1.10.167.10:FF:000002">
    <property type="entry name" value="Regulator of G-protein signaling 6 isoform 9"/>
    <property type="match status" value="1"/>
</dbReference>
<dbReference type="InterPro" id="IPR036305">
    <property type="entry name" value="RGS_sf"/>
</dbReference>
<dbReference type="Gene3D" id="1.10.167.10">
    <property type="entry name" value="Regulator of G-protein Signalling 4, domain 2"/>
    <property type="match status" value="1"/>
</dbReference>
<comment type="subcellular location">
    <subcellularLocation>
        <location evidence="1">Membrane</location>
        <topology evidence="1">Peripheral membrane protein</topology>
    </subcellularLocation>
</comment>
<dbReference type="SUPFAM" id="SSF48670">
    <property type="entry name" value="Transducin (heterotrimeric G protein), gamma chain"/>
    <property type="match status" value="1"/>
</dbReference>
<dbReference type="SMART" id="SM00224">
    <property type="entry name" value="GGL"/>
    <property type="match status" value="1"/>
</dbReference>
<proteinExistence type="predicted"/>
<dbReference type="GO" id="GO:0043005">
    <property type="term" value="C:neuron projection"/>
    <property type="evidence" value="ECO:0000318"/>
    <property type="project" value="GO_Central"/>
</dbReference>
<dbReference type="GO" id="GO:0005096">
    <property type="term" value="F:GTPase activator activity"/>
    <property type="evidence" value="ECO:0000318"/>
    <property type="project" value="GO_Central"/>
</dbReference>
<protein>
    <recommendedName>
        <fullName evidence="6">Regulator of G-protein signaling 9</fullName>
    </recommendedName>
</protein>
<dbReference type="Proteomes" id="UP000805418">
    <property type="component" value="Chromosome 9"/>
</dbReference>
<feature type="region of interest" description="Disordered" evidence="7">
    <location>
        <begin position="655"/>
        <end position="681"/>
    </location>
</feature>
<keyword evidence="2" id="KW-0716">Sensory transduction</keyword>
<gene>
    <name evidence="10" type="primary">RGS9</name>
</gene>
<dbReference type="SMART" id="SM00315">
    <property type="entry name" value="RGS"/>
    <property type="match status" value="1"/>
</dbReference>
<dbReference type="GO" id="GO:0042734">
    <property type="term" value="C:presynaptic membrane"/>
    <property type="evidence" value="ECO:0007669"/>
    <property type="project" value="Ensembl"/>
</dbReference>
<dbReference type="GeneTree" id="ENSGT00940000156505"/>
<dbReference type="GO" id="GO:0007212">
    <property type="term" value="P:G protein-coupled dopamine receptor signaling pathway"/>
    <property type="evidence" value="ECO:0000318"/>
    <property type="project" value="GO_Central"/>
</dbReference>
<dbReference type="GO" id="GO:0007601">
    <property type="term" value="P:visual perception"/>
    <property type="evidence" value="ECO:0007669"/>
    <property type="project" value="UniProtKB-KW"/>
</dbReference>
<dbReference type="Reactome" id="R-CFA-418594">
    <property type="pathway name" value="G alpha (i) signalling events"/>
</dbReference>
<dbReference type="SUPFAM" id="SSF46785">
    <property type="entry name" value="Winged helix' DNA-binding domain"/>
    <property type="match status" value="1"/>
</dbReference>